<feature type="domain" description="DUF2460" evidence="1">
    <location>
        <begin position="4"/>
        <end position="195"/>
    </location>
</feature>
<dbReference type="RefSeq" id="WP_323738310.1">
    <property type="nucleotide sequence ID" value="NZ_CP112932.1"/>
</dbReference>
<dbReference type="Proteomes" id="UP001326613">
    <property type="component" value="Chromosome"/>
</dbReference>
<dbReference type="EMBL" id="CP112932">
    <property type="protein sequence ID" value="WPY00220.1"/>
    <property type="molecule type" value="Genomic_DNA"/>
</dbReference>
<evidence type="ECO:0000259" key="1">
    <source>
        <dbReference type="Pfam" id="PF09343"/>
    </source>
</evidence>
<dbReference type="InterPro" id="IPR011740">
    <property type="entry name" value="DUF2460"/>
</dbReference>
<sequence length="197" mass="22582">MNFHDVRLPKFVEVFALGQPEFATSVITTISGREVRNLDREAAQQKYLLKNCRLSQGQFEQFNSFFRARRGQSFSFRLRDHADCQVTKQFIATGDGKSTKFPLIKLYDDSVLPYWRKITKPVKDSVNIYIENQLVEAIIDDNNGIITIHEVLATGLVLMADFIFDVCVRFGSDSFTYNYAADNSIELAEIELYEVIA</sequence>
<proteinExistence type="predicted"/>
<evidence type="ECO:0000313" key="2">
    <source>
        <dbReference type="EMBL" id="WPY00220.1"/>
    </source>
</evidence>
<gene>
    <name evidence="2" type="ORF">Trichorick_00092</name>
</gene>
<dbReference type="Pfam" id="PF09343">
    <property type="entry name" value="DUF2460"/>
    <property type="match status" value="1"/>
</dbReference>
<protein>
    <submittedName>
        <fullName evidence="2">DUF2460 domain-containing protein</fullName>
    </submittedName>
</protein>
<keyword evidence="3" id="KW-1185">Reference proteome</keyword>
<dbReference type="NCBIfam" id="TIGR02217">
    <property type="entry name" value="chp_TIGR02217"/>
    <property type="match status" value="1"/>
</dbReference>
<accession>A0ABZ0USP0</accession>
<organism evidence="2 3">
    <name type="scientific">Candidatus Trichorickettsia mobilis</name>
    <dbReference type="NCBI Taxonomy" id="1346319"/>
    <lineage>
        <taxon>Bacteria</taxon>
        <taxon>Pseudomonadati</taxon>
        <taxon>Pseudomonadota</taxon>
        <taxon>Alphaproteobacteria</taxon>
        <taxon>Rickettsiales</taxon>
        <taxon>Rickettsiaceae</taxon>
        <taxon>Rickettsieae</taxon>
        <taxon>Candidatus Trichorickettsia</taxon>
    </lineage>
</organism>
<name>A0ABZ0USP0_9RICK</name>
<reference evidence="2 3" key="1">
    <citation type="submission" date="2022-10" db="EMBL/GenBank/DDBJ databases">
        <title>Host association and intracellularity evolved multiple times independently in the Rickettsiales.</title>
        <authorList>
            <person name="Castelli M."/>
            <person name="Nardi T."/>
            <person name="Gammuto L."/>
            <person name="Bellinzona G."/>
            <person name="Sabaneyeva E."/>
            <person name="Potekhin A."/>
            <person name="Serra V."/>
            <person name="Petroni G."/>
            <person name="Sassera D."/>
        </authorList>
    </citation>
    <scope>NUCLEOTIDE SEQUENCE [LARGE SCALE GENOMIC DNA]</scope>
    <source>
        <strain evidence="2 3">Kr 154-4</strain>
    </source>
</reference>
<evidence type="ECO:0000313" key="3">
    <source>
        <dbReference type="Proteomes" id="UP001326613"/>
    </source>
</evidence>